<reference evidence="2" key="2">
    <citation type="journal article" date="2022" name="Res Sq">
        <title>Comparative Genomics Reveals Insights into the Divergent Evolution of Astigmatic Mites and Household Pest Adaptations.</title>
        <authorList>
            <person name="Xiong Q."/>
            <person name="Wan A.T.-Y."/>
            <person name="Liu X.-Y."/>
            <person name="Fung C.S.-H."/>
            <person name="Xiao X."/>
            <person name="Malainual N."/>
            <person name="Hou J."/>
            <person name="Wang L."/>
            <person name="Wang M."/>
            <person name="Yang K."/>
            <person name="Cui Y."/>
            <person name="Leung E."/>
            <person name="Nong W."/>
            <person name="Shin S.-K."/>
            <person name="Au S."/>
            <person name="Jeong K.Y."/>
            <person name="Chew F.T."/>
            <person name="Hui J."/>
            <person name="Leung T.F."/>
            <person name="Tungtrongchitr A."/>
            <person name="Zhong N."/>
            <person name="Liu Z."/>
            <person name="Tsui S."/>
        </authorList>
    </citation>
    <scope>NUCLEOTIDE SEQUENCE</scope>
    <source>
        <strain evidence="2">Derf</strain>
        <tissue evidence="2">Whole organism</tissue>
    </source>
</reference>
<dbReference type="Pfam" id="PF15891">
    <property type="entry name" value="Nuc_deoxyri_tr2"/>
    <property type="match status" value="1"/>
</dbReference>
<dbReference type="PANTHER" id="PTHR36300:SF1">
    <property type="entry name" value="RAW, ISOFORM A"/>
    <property type="match status" value="1"/>
</dbReference>
<sequence length="1222" mass="140879">MSLILTTSSIHNHGFNFISDDYRHCDNDRILMMTNVIDDDSHSNDGDDDEKNFSKSFQSSILSLIDDVDVNLHDNDQHDDDYQFKFDNNDDYDFNINYNNNNNNFDQSKGKQLSQSLTSLSKTSDKTLATLVSTSVKHRHDHHEKSIKCQKNKKQSLIAINVQQPQQRKRFCSSSLSKTSSSFDEIKQPSINNIDNIQYEQKQEQSESFIINKKQANVDSCYFSGSDSSLSSTSSIEDINQSSMKMSPSLPLPFVYGELTRRWHDAWLLDNTNDRGNINRKEINTATVKYDDDDDDDDDDCDINVNHHHFMTKQNSIAFDKQKYVQSKSNNYNNNDGNNCNNNHHNNNPVTYQRRLIRDIQSKFHFIDLYPTESQIYEMIQFASKCSRRKTLHTISEAATTEAINVKQSNNNNKPAETGLTFGEFCFFASVLTTNARASHNSRQFMSNHVSPIRMEHFQQQTSNHGFSAAVAHYNNRNSNQTPGHYSYPHLRGGYPSHHRTSLVDGHVNSNPNKFDIFLGGSCNPTRWRLDLVMPELKKKCLTYYNPQVDHWGPELIEMESYAKQNSDVLFFVVDNQTRAIASMIEVAFIAASSRKLILVIIDLEPWSEQTTIGDDHICKEEYEYLRRGRQYLRDIVEREEIPIFCDISKALRSAIQILDENVWPQDLAHSDDVIPVKNGRISLGEKIIQVNHVYNQSRNSKEEVTMKELSFAYLSWTRRVITSDLLRQIARWHLAQKSSDGKTVDILPPFDQIPLDFNDFCIIVSELEMQWNRMQNISDENEINQNIDCDVERISEGSENSETTGRDSFTSTTTIETDSDSCRTLNSKKKTKSKKKSSSSHKRSSSNETTNTVINQVVEKISTLFKSWGIDPGINNNNEPNVNSENTKKEKNRKHRNSSKTKKSNSLNRKVFTSETDVIEKSYAPMFNSPSTAMINPSYMPPEEYMMRSSQSLNQLNLDIDYRNQQQHQHRHHRQSYHLNPPHQHHLNHYHHYPPRHRNSVSPFRKSSSPRLAYMDQSNMNYEDPHVNYRRRSYNQHRSSTAFLPPLHSSHRQQTSHMISSSSQTSINSMNENGYDLYLGGYLDSTLLQDKIIPSLKKNSITFSLPKFDKLAKYERMTPLEAINIEKCRLLFFVIPEDSLDISSMIVAAHYVGLGFQVVLCIQYIDPVKSKLASKLSPMAVKDYNRGRSYLSDMATKSHVPVFDDIDEAIQCCIDCCLRER</sequence>
<feature type="compositionally biased region" description="Basic residues" evidence="1">
    <location>
        <begin position="827"/>
        <end position="845"/>
    </location>
</feature>
<keyword evidence="3" id="KW-1185">Reference proteome</keyword>
<dbReference type="EMBL" id="ASGP02000001">
    <property type="protein sequence ID" value="KAH9526032.1"/>
    <property type="molecule type" value="Genomic_DNA"/>
</dbReference>
<feature type="compositionally biased region" description="Low complexity" evidence="1">
    <location>
        <begin position="876"/>
        <end position="886"/>
    </location>
</feature>
<dbReference type="InterPro" id="IPR039470">
    <property type="entry name" value="Nuc_deoxyri_tr2"/>
</dbReference>
<dbReference type="AlphaFoldDB" id="A0A922L9X4"/>
<comment type="caution">
    <text evidence="2">The sequence shown here is derived from an EMBL/GenBank/DDBJ whole genome shotgun (WGS) entry which is preliminary data.</text>
</comment>
<protein>
    <submittedName>
        <fullName evidence="2">Uncharacterized protein</fullName>
    </submittedName>
</protein>
<feature type="region of interest" description="Disordered" evidence="1">
    <location>
        <begin position="966"/>
        <end position="1009"/>
    </location>
</feature>
<evidence type="ECO:0000313" key="3">
    <source>
        <dbReference type="Proteomes" id="UP000790347"/>
    </source>
</evidence>
<dbReference type="GO" id="GO:0005886">
    <property type="term" value="C:plasma membrane"/>
    <property type="evidence" value="ECO:0007669"/>
    <property type="project" value="TreeGrafter"/>
</dbReference>
<feature type="compositionally biased region" description="Low complexity" evidence="1">
    <location>
        <begin position="807"/>
        <end position="817"/>
    </location>
</feature>
<dbReference type="PANTHER" id="PTHR36300">
    <property type="entry name" value="RAW, ISOFORM A"/>
    <property type="match status" value="1"/>
</dbReference>
<feature type="region of interest" description="Disordered" evidence="1">
    <location>
        <begin position="871"/>
        <end position="910"/>
    </location>
</feature>
<gene>
    <name evidence="2" type="ORF">DERF_000151</name>
</gene>
<dbReference type="Proteomes" id="UP000790347">
    <property type="component" value="Unassembled WGS sequence"/>
</dbReference>
<feature type="compositionally biased region" description="Basic residues" evidence="1">
    <location>
        <begin position="891"/>
        <end position="904"/>
    </location>
</feature>
<reference evidence="2" key="1">
    <citation type="submission" date="2013-05" db="EMBL/GenBank/DDBJ databases">
        <authorList>
            <person name="Yim A.K.Y."/>
            <person name="Chan T.F."/>
            <person name="Ji K.M."/>
            <person name="Liu X.Y."/>
            <person name="Zhou J.W."/>
            <person name="Li R.Q."/>
            <person name="Yang K.Y."/>
            <person name="Li J."/>
            <person name="Li M."/>
            <person name="Law P.T.W."/>
            <person name="Wu Y.L."/>
            <person name="Cai Z.L."/>
            <person name="Qin H."/>
            <person name="Bao Y."/>
            <person name="Leung R.K.K."/>
            <person name="Ng P.K.S."/>
            <person name="Zou J."/>
            <person name="Zhong X.J."/>
            <person name="Ran P.X."/>
            <person name="Zhong N.S."/>
            <person name="Liu Z.G."/>
            <person name="Tsui S.K.W."/>
        </authorList>
    </citation>
    <scope>NUCLEOTIDE SEQUENCE</scope>
    <source>
        <strain evidence="2">Derf</strain>
        <tissue evidence="2">Whole organism</tissue>
    </source>
</reference>
<evidence type="ECO:0000256" key="1">
    <source>
        <dbReference type="SAM" id="MobiDB-lite"/>
    </source>
</evidence>
<feature type="compositionally biased region" description="Basic residues" evidence="1">
    <location>
        <begin position="984"/>
        <end position="1000"/>
    </location>
</feature>
<proteinExistence type="predicted"/>
<accession>A0A922L9X4</accession>
<organism evidence="2 3">
    <name type="scientific">Dermatophagoides farinae</name>
    <name type="common">American house dust mite</name>
    <dbReference type="NCBI Taxonomy" id="6954"/>
    <lineage>
        <taxon>Eukaryota</taxon>
        <taxon>Metazoa</taxon>
        <taxon>Ecdysozoa</taxon>
        <taxon>Arthropoda</taxon>
        <taxon>Chelicerata</taxon>
        <taxon>Arachnida</taxon>
        <taxon>Acari</taxon>
        <taxon>Acariformes</taxon>
        <taxon>Sarcoptiformes</taxon>
        <taxon>Astigmata</taxon>
        <taxon>Psoroptidia</taxon>
        <taxon>Analgoidea</taxon>
        <taxon>Pyroglyphidae</taxon>
        <taxon>Dermatophagoidinae</taxon>
        <taxon>Dermatophagoides</taxon>
    </lineage>
</organism>
<name>A0A922L9X4_DERFA</name>
<evidence type="ECO:0000313" key="2">
    <source>
        <dbReference type="EMBL" id="KAH9526032.1"/>
    </source>
</evidence>
<feature type="region of interest" description="Disordered" evidence="1">
    <location>
        <begin position="795"/>
        <end position="852"/>
    </location>
</feature>
<dbReference type="Gene3D" id="3.40.50.450">
    <property type="match status" value="1"/>
</dbReference>